<name>A0A9P4PSM3_9PLEO</name>
<feature type="transmembrane region" description="Helical" evidence="2">
    <location>
        <begin position="169"/>
        <end position="187"/>
    </location>
</feature>
<dbReference type="PANTHER" id="PTHR42069:SF1">
    <property type="entry name" value="MARVEL DOMAIN-CONTAINING PROTEIN"/>
    <property type="match status" value="1"/>
</dbReference>
<feature type="region of interest" description="Disordered" evidence="1">
    <location>
        <begin position="70"/>
        <end position="130"/>
    </location>
</feature>
<feature type="compositionally biased region" description="Basic and acidic residues" evidence="1">
    <location>
        <begin position="104"/>
        <end position="130"/>
    </location>
</feature>
<reference evidence="3" key="1">
    <citation type="journal article" date="2020" name="Stud. Mycol.">
        <title>101 Dothideomycetes genomes: a test case for predicting lifestyles and emergence of pathogens.</title>
        <authorList>
            <person name="Haridas S."/>
            <person name="Albert R."/>
            <person name="Binder M."/>
            <person name="Bloem J."/>
            <person name="Labutti K."/>
            <person name="Salamov A."/>
            <person name="Andreopoulos B."/>
            <person name="Baker S."/>
            <person name="Barry K."/>
            <person name="Bills G."/>
            <person name="Bluhm B."/>
            <person name="Cannon C."/>
            <person name="Castanera R."/>
            <person name="Culley D."/>
            <person name="Daum C."/>
            <person name="Ezra D."/>
            <person name="Gonzalez J."/>
            <person name="Henrissat B."/>
            <person name="Kuo A."/>
            <person name="Liang C."/>
            <person name="Lipzen A."/>
            <person name="Lutzoni F."/>
            <person name="Magnuson J."/>
            <person name="Mondo S."/>
            <person name="Nolan M."/>
            <person name="Ohm R."/>
            <person name="Pangilinan J."/>
            <person name="Park H.-J."/>
            <person name="Ramirez L."/>
            <person name="Alfaro M."/>
            <person name="Sun H."/>
            <person name="Tritt A."/>
            <person name="Yoshinaga Y."/>
            <person name="Zwiers L.-H."/>
            <person name="Turgeon B."/>
            <person name="Goodwin S."/>
            <person name="Spatafora J."/>
            <person name="Crous P."/>
            <person name="Grigoriev I."/>
        </authorList>
    </citation>
    <scope>NUCLEOTIDE SEQUENCE</scope>
    <source>
        <strain evidence="3">CBS 690.94</strain>
    </source>
</reference>
<keyword evidence="2" id="KW-0472">Membrane</keyword>
<evidence type="ECO:0000256" key="2">
    <source>
        <dbReference type="SAM" id="Phobius"/>
    </source>
</evidence>
<feature type="compositionally biased region" description="Polar residues" evidence="1">
    <location>
        <begin position="26"/>
        <end position="47"/>
    </location>
</feature>
<evidence type="ECO:0000313" key="3">
    <source>
        <dbReference type="EMBL" id="KAF2448106.1"/>
    </source>
</evidence>
<evidence type="ECO:0000256" key="1">
    <source>
        <dbReference type="SAM" id="MobiDB-lite"/>
    </source>
</evidence>
<organism evidence="3 4">
    <name type="scientific">Karstenula rhodostoma CBS 690.94</name>
    <dbReference type="NCBI Taxonomy" id="1392251"/>
    <lineage>
        <taxon>Eukaryota</taxon>
        <taxon>Fungi</taxon>
        <taxon>Dikarya</taxon>
        <taxon>Ascomycota</taxon>
        <taxon>Pezizomycotina</taxon>
        <taxon>Dothideomycetes</taxon>
        <taxon>Pleosporomycetidae</taxon>
        <taxon>Pleosporales</taxon>
        <taxon>Massarineae</taxon>
        <taxon>Didymosphaeriaceae</taxon>
        <taxon>Karstenula</taxon>
    </lineage>
</organism>
<proteinExistence type="predicted"/>
<evidence type="ECO:0000313" key="4">
    <source>
        <dbReference type="Proteomes" id="UP000799764"/>
    </source>
</evidence>
<evidence type="ECO:0008006" key="5">
    <source>
        <dbReference type="Google" id="ProtNLM"/>
    </source>
</evidence>
<dbReference type="OrthoDB" id="5400774at2759"/>
<feature type="compositionally biased region" description="Basic and acidic residues" evidence="1">
    <location>
        <begin position="15"/>
        <end position="25"/>
    </location>
</feature>
<feature type="compositionally biased region" description="Basic and acidic residues" evidence="1">
    <location>
        <begin position="79"/>
        <end position="93"/>
    </location>
</feature>
<feature type="transmembrane region" description="Helical" evidence="2">
    <location>
        <begin position="225"/>
        <end position="247"/>
    </location>
</feature>
<dbReference type="Proteomes" id="UP000799764">
    <property type="component" value="Unassembled WGS sequence"/>
</dbReference>
<keyword evidence="4" id="KW-1185">Reference proteome</keyword>
<accession>A0A9P4PSM3</accession>
<feature type="transmembrane region" description="Helical" evidence="2">
    <location>
        <begin position="259"/>
        <end position="280"/>
    </location>
</feature>
<feature type="transmembrane region" description="Helical" evidence="2">
    <location>
        <begin position="319"/>
        <end position="343"/>
    </location>
</feature>
<keyword evidence="2" id="KW-1133">Transmembrane helix</keyword>
<gene>
    <name evidence="3" type="ORF">P171DRAFT_428229</name>
</gene>
<feature type="region of interest" description="Disordered" evidence="1">
    <location>
        <begin position="1"/>
        <end position="51"/>
    </location>
</feature>
<keyword evidence="2" id="KW-0812">Transmembrane</keyword>
<dbReference type="AlphaFoldDB" id="A0A9P4PSM3"/>
<comment type="caution">
    <text evidence="3">The sequence shown here is derived from an EMBL/GenBank/DDBJ whole genome shotgun (WGS) entry which is preliminary data.</text>
</comment>
<sequence>MPHTREASLNTRVSRFRDGYDHDESFATNEQFLRSRDSSPAATSPGRTSCFREHNESALGTTLFSANAMAHSDSDSDMDLSRPETHYDPHTNRDTAALLAPTIRVEKARGTSQERDDAPPSDEERLLAQARKHADAHVDAYVQQQRRKEAGQLPAPQLSSSRGVYVTRWLLRIVSCGVSIAIVAALLDTLNTHSKTKDVKQAFRNGDGGGIMNVWPELMKMHPTLLLLCVAATAAALSLLLSVASVNQRVRRMTKTGNIATITISAVCLALWIATTAYYASWDTEETHWDLMSWSCKHRAPDASYNHVNYGEICIEMRFAFWAAVGLAGLEFVNLMLFVVWYVKTRRARKYARLSG</sequence>
<protein>
    <recommendedName>
        <fullName evidence="5">MARVEL domain-containing protein</fullName>
    </recommendedName>
</protein>
<dbReference type="PANTHER" id="PTHR42069">
    <property type="entry name" value="HYPHAL ANASTAMOSIS-8 PROTEIN"/>
    <property type="match status" value="1"/>
</dbReference>
<dbReference type="EMBL" id="MU001495">
    <property type="protein sequence ID" value="KAF2448106.1"/>
    <property type="molecule type" value="Genomic_DNA"/>
</dbReference>